<accession>A0ABU4YKQ3</accession>
<evidence type="ECO:0008006" key="5">
    <source>
        <dbReference type="Google" id="ProtNLM"/>
    </source>
</evidence>
<keyword evidence="2" id="KW-0732">Signal</keyword>
<comment type="caution">
    <text evidence="3">The sequence shown here is derived from an EMBL/GenBank/DDBJ whole genome shotgun (WGS) entry which is preliminary data.</text>
</comment>
<protein>
    <recommendedName>
        <fullName evidence="5">DUF3828 domain-containing protein</fullName>
    </recommendedName>
</protein>
<dbReference type="RefSeq" id="WP_320297393.1">
    <property type="nucleotide sequence ID" value="NZ_JAVIIU010000010.1"/>
</dbReference>
<evidence type="ECO:0000256" key="1">
    <source>
        <dbReference type="SAM" id="MobiDB-lite"/>
    </source>
</evidence>
<sequence>MLRRLVLALSSLSMLAAGLNGAACAQGLFGAPPPSASSGDNASSDNKSPPAVDKSPPAVDKSPPAVDKSPPATTPESKPAEPAPVSPVLPGSPTAVVKPFYEHLGLELDPAQRKNFVDPAKTVLDKSDALRASGQGECLDPNMALDNSDYDKLAIDKSLRTIEAVNGDQAKVVVAFVVEGHQHRLEWKLKKVGGGWKVSDLLSVTGEWALSQYQCE</sequence>
<evidence type="ECO:0000313" key="4">
    <source>
        <dbReference type="Proteomes" id="UP001280156"/>
    </source>
</evidence>
<dbReference type="EMBL" id="JAVIIV010000009">
    <property type="protein sequence ID" value="MDX8486680.1"/>
    <property type="molecule type" value="Genomic_DNA"/>
</dbReference>
<organism evidence="3 4">
    <name type="scientific">Mesorhizobium humile</name>
    <dbReference type="NCBI Taxonomy" id="3072313"/>
    <lineage>
        <taxon>Bacteria</taxon>
        <taxon>Pseudomonadati</taxon>
        <taxon>Pseudomonadota</taxon>
        <taxon>Alphaproteobacteria</taxon>
        <taxon>Hyphomicrobiales</taxon>
        <taxon>Phyllobacteriaceae</taxon>
        <taxon>Mesorhizobium</taxon>
    </lineage>
</organism>
<feature type="chain" id="PRO_5046511663" description="DUF3828 domain-containing protein" evidence="2">
    <location>
        <begin position="26"/>
        <end position="216"/>
    </location>
</feature>
<proteinExistence type="predicted"/>
<feature type="region of interest" description="Disordered" evidence="1">
    <location>
        <begin position="26"/>
        <end position="90"/>
    </location>
</feature>
<evidence type="ECO:0000313" key="3">
    <source>
        <dbReference type="EMBL" id="MDX8486680.1"/>
    </source>
</evidence>
<dbReference type="Proteomes" id="UP001280156">
    <property type="component" value="Unassembled WGS sequence"/>
</dbReference>
<evidence type="ECO:0000256" key="2">
    <source>
        <dbReference type="SAM" id="SignalP"/>
    </source>
</evidence>
<keyword evidence="4" id="KW-1185">Reference proteome</keyword>
<feature type="compositionally biased region" description="Low complexity" evidence="1">
    <location>
        <begin position="36"/>
        <end position="46"/>
    </location>
</feature>
<feature type="signal peptide" evidence="2">
    <location>
        <begin position="1"/>
        <end position="25"/>
    </location>
</feature>
<gene>
    <name evidence="3" type="ORF">RFM52_15855</name>
</gene>
<reference evidence="3 4" key="1">
    <citation type="submission" date="2023-08" db="EMBL/GenBank/DDBJ databases">
        <title>Implementing the SeqCode for naming new Mesorhizobium species isolated from Vachellia karroo root nodules.</title>
        <authorList>
            <person name="Van Lill M."/>
        </authorList>
    </citation>
    <scope>NUCLEOTIDE SEQUENCE [LARGE SCALE GENOMIC DNA]</scope>
    <source>
        <strain evidence="3 4">VK2B</strain>
    </source>
</reference>
<name>A0ABU4YKQ3_9HYPH</name>